<accession>A0A8S1IPQ9</accession>
<organism evidence="2 3">
    <name type="scientific">Ostreobium quekettii</name>
    <dbReference type="NCBI Taxonomy" id="121088"/>
    <lineage>
        <taxon>Eukaryota</taxon>
        <taxon>Viridiplantae</taxon>
        <taxon>Chlorophyta</taxon>
        <taxon>core chlorophytes</taxon>
        <taxon>Ulvophyceae</taxon>
        <taxon>TCBD clade</taxon>
        <taxon>Bryopsidales</taxon>
        <taxon>Ostreobineae</taxon>
        <taxon>Ostreobiaceae</taxon>
        <taxon>Ostreobium</taxon>
    </lineage>
</organism>
<keyword evidence="3" id="KW-1185">Reference proteome</keyword>
<name>A0A8S1IPQ9_9CHLO</name>
<dbReference type="Proteomes" id="UP000708148">
    <property type="component" value="Unassembled WGS sequence"/>
</dbReference>
<dbReference type="OrthoDB" id="552913at2759"/>
<evidence type="ECO:0000313" key="3">
    <source>
        <dbReference type="Proteomes" id="UP000708148"/>
    </source>
</evidence>
<proteinExistence type="predicted"/>
<dbReference type="EMBL" id="CAJHUC010000338">
    <property type="protein sequence ID" value="CAD7695390.1"/>
    <property type="molecule type" value="Genomic_DNA"/>
</dbReference>
<evidence type="ECO:0000313" key="2">
    <source>
        <dbReference type="EMBL" id="CAD7695390.1"/>
    </source>
</evidence>
<comment type="caution">
    <text evidence="2">The sequence shown here is derived from an EMBL/GenBank/DDBJ whole genome shotgun (WGS) entry which is preliminary data.</text>
</comment>
<protein>
    <submittedName>
        <fullName evidence="2">Uncharacterized protein</fullName>
    </submittedName>
</protein>
<gene>
    <name evidence="2" type="ORF">OSTQU699_LOCUS751</name>
</gene>
<evidence type="ECO:0000256" key="1">
    <source>
        <dbReference type="SAM" id="MobiDB-lite"/>
    </source>
</evidence>
<feature type="compositionally biased region" description="Basic and acidic residues" evidence="1">
    <location>
        <begin position="457"/>
        <end position="466"/>
    </location>
</feature>
<dbReference type="AlphaFoldDB" id="A0A8S1IPQ9"/>
<feature type="region of interest" description="Disordered" evidence="1">
    <location>
        <begin position="449"/>
        <end position="468"/>
    </location>
</feature>
<sequence length="497" mass="52138">MHATHQSGMMGPGVSRWPGAPAMALGGAGLRRRAVLPAGKAKGRGGMAGRRAAVLPLATGRQVQRVEELKPASEGGLVRRMVAASWKVLLLAPVALVAVTGNGRAVAAPAPAALSAPQAVTATIAATTSRAAKAAAVSMNSAATSQVVQATALVCTIAAAGGAASRSAAQRRRAQVATFATSYESPVVDDVEKAAEPGVAALGLAAAVVNSLSSARSNGARGNGTAGAKNEGYKSMSMNGRKANKFLDGVDASKYDVVHEVLTKAKAASVDSKYDPIQWLFDAVGSWQSKDTVVRTFLKNTDSLDEDNFLKLRTLLKDLRAAGETSDSKYDPLYNLLKGDWSLSFGALEIFEAFDPVAAFSRVCRAPVVFVASKYDFMVSLLKGEWQEEISTLDNLPSWDPMAAILDSAKRPVAFDSNKFDACEGLLKGGARAPSARPVWDPLRALKSMGQPEGYGDDGKDAETGRKTKASLLGNISQLSKELQVGESTLENIFQRK</sequence>
<reference evidence="2" key="1">
    <citation type="submission" date="2020-12" db="EMBL/GenBank/DDBJ databases">
        <authorList>
            <person name="Iha C."/>
        </authorList>
    </citation>
    <scope>NUCLEOTIDE SEQUENCE</scope>
</reference>